<dbReference type="EMBL" id="WUPT01000002">
    <property type="protein sequence ID" value="MXQ08631.1"/>
    <property type="molecule type" value="Genomic_DNA"/>
</dbReference>
<comment type="caution">
    <text evidence="8">The sequence shown here is derived from an EMBL/GenBank/DDBJ whole genome shotgun (WGS) entry which is preliminary data.</text>
</comment>
<dbReference type="InterPro" id="IPR053910">
    <property type="entry name" value="RsmI_HTH"/>
</dbReference>
<keyword evidence="5" id="KW-0949">S-adenosyl-L-methionine</keyword>
<keyword evidence="3 8" id="KW-0489">Methyltransferase</keyword>
<evidence type="ECO:0000256" key="2">
    <source>
        <dbReference type="ARBA" id="ARBA00022552"/>
    </source>
</evidence>
<sequence length="272" mass="28680">MVATPIGNARDITLRTLDILAAADVLAAEDTRSLRRLMEIHGVALGDRRVLPYHDHNGPKMRPVILKALMEGKSVAYASEAGTPLVSDPGYALVRDAAAGGHAVTAAPGASAALAALVVAGLPSDRFTFAGFAPSGATTRRAFYRGLAELTGSLIVYETPNRLADSLEAAAEGLGADRPAVICRELTKRFEEVRRDTLGALLDQVPDMTLKGEVVLVIGPAPDRETSEADIEAAMAEAMQSLRLKEAAAEVAERLGIPKREAYAMGLKLKGD</sequence>
<accession>A0A7C9ME08</accession>
<dbReference type="GO" id="GO:0032259">
    <property type="term" value="P:methylation"/>
    <property type="evidence" value="ECO:0007669"/>
    <property type="project" value="UniProtKB-KW"/>
</dbReference>
<evidence type="ECO:0000313" key="9">
    <source>
        <dbReference type="Proteomes" id="UP000480350"/>
    </source>
</evidence>
<dbReference type="InterPro" id="IPR000878">
    <property type="entry name" value="4pyrrol_Mease"/>
</dbReference>
<dbReference type="RefSeq" id="WP_160765149.1">
    <property type="nucleotide sequence ID" value="NZ_WUPT01000002.1"/>
</dbReference>
<dbReference type="GO" id="GO:0006364">
    <property type="term" value="P:rRNA processing"/>
    <property type="evidence" value="ECO:0007669"/>
    <property type="project" value="UniProtKB-KW"/>
</dbReference>
<dbReference type="InterPro" id="IPR008189">
    <property type="entry name" value="rRNA_ssu_MeTfrase_I"/>
</dbReference>
<keyword evidence="4 8" id="KW-0808">Transferase</keyword>
<dbReference type="SUPFAM" id="SSF53790">
    <property type="entry name" value="Tetrapyrrole methylase"/>
    <property type="match status" value="1"/>
</dbReference>
<dbReference type="Gene3D" id="3.30.950.10">
    <property type="entry name" value="Methyltransferase, Cobalt-precorrin-4 Transmethylase, Domain 2"/>
    <property type="match status" value="1"/>
</dbReference>
<dbReference type="Pfam" id="PF23016">
    <property type="entry name" value="RsmI_C"/>
    <property type="match status" value="1"/>
</dbReference>
<reference evidence="8 9" key="2">
    <citation type="submission" date="2020-03" db="EMBL/GenBank/DDBJ databases">
        <title>Kangsaoukella pontilimi gen. nov., sp. nov., a new member of the family Rhodobacteraceae isolated from a tidal mudflat.</title>
        <authorList>
            <person name="Kim I.S."/>
        </authorList>
    </citation>
    <scope>NUCLEOTIDE SEQUENCE [LARGE SCALE GENOMIC DNA]</scope>
    <source>
        <strain evidence="8 9">GH1-50</strain>
    </source>
</reference>
<dbReference type="Pfam" id="PF00590">
    <property type="entry name" value="TP_methylase"/>
    <property type="match status" value="1"/>
</dbReference>
<name>A0A7C9ME08_9RHOB</name>
<dbReference type="PANTHER" id="PTHR46111:SF1">
    <property type="entry name" value="RIBOSOMAL RNA SMALL SUBUNIT METHYLTRANSFERASE I"/>
    <property type="match status" value="1"/>
</dbReference>
<evidence type="ECO:0000256" key="5">
    <source>
        <dbReference type="ARBA" id="ARBA00022691"/>
    </source>
</evidence>
<evidence type="ECO:0000256" key="4">
    <source>
        <dbReference type="ARBA" id="ARBA00022679"/>
    </source>
</evidence>
<dbReference type="CDD" id="cd11648">
    <property type="entry name" value="RsmI"/>
    <property type="match status" value="1"/>
</dbReference>
<dbReference type="Proteomes" id="UP000480350">
    <property type="component" value="Unassembled WGS sequence"/>
</dbReference>
<keyword evidence="2" id="KW-0698">rRNA processing</keyword>
<dbReference type="PIRSF" id="PIRSF005917">
    <property type="entry name" value="MTase_YraL"/>
    <property type="match status" value="1"/>
</dbReference>
<dbReference type="PANTHER" id="PTHR46111">
    <property type="entry name" value="RIBOSOMAL RNA SMALL SUBUNIT METHYLTRANSFERASE I"/>
    <property type="match status" value="1"/>
</dbReference>
<evidence type="ECO:0000259" key="7">
    <source>
        <dbReference type="Pfam" id="PF23016"/>
    </source>
</evidence>
<dbReference type="InterPro" id="IPR014777">
    <property type="entry name" value="4pyrrole_Mease_sub1"/>
</dbReference>
<reference evidence="8 9" key="1">
    <citation type="submission" date="2019-12" db="EMBL/GenBank/DDBJ databases">
        <authorList>
            <person name="Lee S.D."/>
        </authorList>
    </citation>
    <scope>NUCLEOTIDE SEQUENCE [LARGE SCALE GENOMIC DNA]</scope>
    <source>
        <strain evidence="8 9">GH1-50</strain>
    </source>
</reference>
<feature type="domain" description="Tetrapyrrole methylase" evidence="6">
    <location>
        <begin position="2"/>
        <end position="201"/>
    </location>
</feature>
<dbReference type="NCBIfam" id="TIGR00096">
    <property type="entry name" value="16S rRNA (cytidine(1402)-2'-O)-methyltransferase"/>
    <property type="match status" value="1"/>
</dbReference>
<protein>
    <submittedName>
        <fullName evidence="8">16S rRNA (Cytidine(1402)-2'-O)-methyltransferase</fullName>
        <ecNumber evidence="8">2.1.1.198</ecNumber>
    </submittedName>
</protein>
<gene>
    <name evidence="8" type="primary">rsmI</name>
    <name evidence="8" type="ORF">GQ651_12315</name>
</gene>
<evidence type="ECO:0000256" key="1">
    <source>
        <dbReference type="ARBA" id="ARBA00022490"/>
    </source>
</evidence>
<dbReference type="AlphaFoldDB" id="A0A7C9ME08"/>
<dbReference type="Gene3D" id="3.40.1010.10">
    <property type="entry name" value="Cobalt-precorrin-4 Transmethylase, Domain 1"/>
    <property type="match status" value="1"/>
</dbReference>
<organism evidence="8 9">
    <name type="scientific">Kangsaoukella pontilimi</name>
    <dbReference type="NCBI Taxonomy" id="2691042"/>
    <lineage>
        <taxon>Bacteria</taxon>
        <taxon>Pseudomonadati</taxon>
        <taxon>Pseudomonadota</taxon>
        <taxon>Alphaproteobacteria</taxon>
        <taxon>Rhodobacterales</taxon>
        <taxon>Paracoccaceae</taxon>
        <taxon>Kangsaoukella</taxon>
    </lineage>
</organism>
<keyword evidence="1" id="KW-0963">Cytoplasm</keyword>
<dbReference type="InterPro" id="IPR035996">
    <property type="entry name" value="4pyrrol_Methylase_sf"/>
</dbReference>
<proteinExistence type="predicted"/>
<evidence type="ECO:0000256" key="3">
    <source>
        <dbReference type="ARBA" id="ARBA00022603"/>
    </source>
</evidence>
<feature type="domain" description="RsmI HTH" evidence="7">
    <location>
        <begin position="226"/>
        <end position="270"/>
    </location>
</feature>
<evidence type="ECO:0000313" key="8">
    <source>
        <dbReference type="EMBL" id="MXQ08631.1"/>
    </source>
</evidence>
<dbReference type="InterPro" id="IPR014776">
    <property type="entry name" value="4pyrrole_Mease_sub2"/>
</dbReference>
<evidence type="ECO:0000259" key="6">
    <source>
        <dbReference type="Pfam" id="PF00590"/>
    </source>
</evidence>
<dbReference type="GO" id="GO:0008168">
    <property type="term" value="F:methyltransferase activity"/>
    <property type="evidence" value="ECO:0007669"/>
    <property type="project" value="UniProtKB-KW"/>
</dbReference>
<dbReference type="EC" id="2.1.1.198" evidence="8"/>
<keyword evidence="9" id="KW-1185">Reference proteome</keyword>